<dbReference type="EMBL" id="JAUJWU010000001">
    <property type="protein sequence ID" value="MDN7244646.1"/>
    <property type="molecule type" value="Genomic_DNA"/>
</dbReference>
<protein>
    <submittedName>
        <fullName evidence="2">Zinc ribbon domain-containing protein</fullName>
    </submittedName>
</protein>
<dbReference type="Pfam" id="PF12773">
    <property type="entry name" value="DZR"/>
    <property type="match status" value="1"/>
</dbReference>
<dbReference type="InterPro" id="IPR025874">
    <property type="entry name" value="DZR"/>
</dbReference>
<evidence type="ECO:0000259" key="1">
    <source>
        <dbReference type="Pfam" id="PF12773"/>
    </source>
</evidence>
<keyword evidence="3" id="KW-1185">Reference proteome</keyword>
<accession>A0ABT8N9S7</accession>
<gene>
    <name evidence="2" type="ORF">QWY13_03990</name>
</gene>
<evidence type="ECO:0000313" key="2">
    <source>
        <dbReference type="EMBL" id="MDN7244646.1"/>
    </source>
</evidence>
<evidence type="ECO:0000313" key="3">
    <source>
        <dbReference type="Proteomes" id="UP001172142"/>
    </source>
</evidence>
<dbReference type="RefSeq" id="WP_301855105.1">
    <property type="nucleotide sequence ID" value="NZ_JAUJWU010000001.1"/>
</dbReference>
<sequence>MSKALNNVEGNIEKTLQYTDQRLFTEKEAVEAQKTIDGLRQKRQVFISEIGMKAHQKIRLNELVDSDLTIFAKYIEEIDKEIYKLARAIEGMKSSSANTDTCPKCNTVVFSDSKFCGSCGTPVVIPEKIIEVLKACQKCEEIISDSAVFCPCCGQETQGV</sequence>
<name>A0ABT8N9S7_9BACL</name>
<organism evidence="2 3">
    <name type="scientific">Planococcus shenhongbingii</name>
    <dbReference type="NCBI Taxonomy" id="3058398"/>
    <lineage>
        <taxon>Bacteria</taxon>
        <taxon>Bacillati</taxon>
        <taxon>Bacillota</taxon>
        <taxon>Bacilli</taxon>
        <taxon>Bacillales</taxon>
        <taxon>Caryophanaceae</taxon>
        <taxon>Planococcus</taxon>
    </lineage>
</organism>
<comment type="caution">
    <text evidence="2">The sequence shown here is derived from an EMBL/GenBank/DDBJ whole genome shotgun (WGS) entry which is preliminary data.</text>
</comment>
<proteinExistence type="predicted"/>
<reference evidence="2 3" key="1">
    <citation type="submission" date="2023-07" db="EMBL/GenBank/DDBJ databases">
        <title>Novel species in genus Planococcus.</title>
        <authorList>
            <person name="Ning S."/>
        </authorList>
    </citation>
    <scope>NUCLEOTIDE SEQUENCE [LARGE SCALE GENOMIC DNA]</scope>
    <source>
        <strain evidence="2 3">N017</strain>
    </source>
</reference>
<dbReference type="Proteomes" id="UP001172142">
    <property type="component" value="Unassembled WGS sequence"/>
</dbReference>
<feature type="domain" description="DZANK-type" evidence="1">
    <location>
        <begin position="102"/>
        <end position="154"/>
    </location>
</feature>